<dbReference type="Pfam" id="PF21071">
    <property type="entry name" value="LARP1_HEAT"/>
    <property type="match status" value="1"/>
</dbReference>
<reference evidence="6" key="2">
    <citation type="submission" date="2025-09" db="UniProtKB">
        <authorList>
            <consortium name="Ensembl"/>
        </authorList>
    </citation>
    <scope>IDENTIFICATION</scope>
</reference>
<feature type="region of interest" description="Disordered" evidence="4">
    <location>
        <begin position="598"/>
        <end position="707"/>
    </location>
</feature>
<feature type="region of interest" description="Disordered" evidence="4">
    <location>
        <begin position="857"/>
        <end position="902"/>
    </location>
</feature>
<dbReference type="SMART" id="SM00715">
    <property type="entry name" value="LA"/>
    <property type="match status" value="1"/>
</dbReference>
<dbReference type="GO" id="GO:0048255">
    <property type="term" value="P:mRNA stabilization"/>
    <property type="evidence" value="ECO:0007669"/>
    <property type="project" value="InterPro"/>
</dbReference>
<feature type="compositionally biased region" description="Basic residues" evidence="4">
    <location>
        <begin position="69"/>
        <end position="79"/>
    </location>
</feature>
<dbReference type="GO" id="GO:0010494">
    <property type="term" value="C:cytoplasmic stress granule"/>
    <property type="evidence" value="ECO:0007669"/>
    <property type="project" value="TreeGrafter"/>
</dbReference>
<dbReference type="KEGG" id="pki:111844227"/>
<evidence type="ECO:0000259" key="5">
    <source>
        <dbReference type="PROSITE" id="PS50961"/>
    </source>
</evidence>
<dbReference type="PANTHER" id="PTHR22792:SF132">
    <property type="entry name" value="LA-RELATED PROTEIN 1"/>
    <property type="match status" value="1"/>
</dbReference>
<feature type="compositionally biased region" description="Basic and acidic residues" evidence="4">
    <location>
        <begin position="117"/>
        <end position="145"/>
    </location>
</feature>
<dbReference type="PANTHER" id="PTHR22792">
    <property type="entry name" value="LUPUS LA PROTEIN-RELATED"/>
    <property type="match status" value="1"/>
</dbReference>
<organism evidence="6 7">
    <name type="scientific">Paramormyrops kingsleyae</name>
    <dbReference type="NCBI Taxonomy" id="1676925"/>
    <lineage>
        <taxon>Eukaryota</taxon>
        <taxon>Metazoa</taxon>
        <taxon>Chordata</taxon>
        <taxon>Craniata</taxon>
        <taxon>Vertebrata</taxon>
        <taxon>Euteleostomi</taxon>
        <taxon>Actinopterygii</taxon>
        <taxon>Neopterygii</taxon>
        <taxon>Teleostei</taxon>
        <taxon>Osteoglossocephala</taxon>
        <taxon>Osteoglossomorpha</taxon>
        <taxon>Osteoglossiformes</taxon>
        <taxon>Mormyridae</taxon>
        <taxon>Paramormyrops</taxon>
    </lineage>
</organism>
<dbReference type="InterPro" id="IPR006630">
    <property type="entry name" value="La_HTH"/>
</dbReference>
<dbReference type="OrthoDB" id="340227at2759"/>
<feature type="compositionally biased region" description="Basic and acidic residues" evidence="4">
    <location>
        <begin position="1"/>
        <end position="20"/>
    </location>
</feature>
<dbReference type="SMART" id="SM00684">
    <property type="entry name" value="DM15"/>
    <property type="match status" value="3"/>
</dbReference>
<dbReference type="AlphaFoldDB" id="A0A3B3SYP6"/>
<feature type="compositionally biased region" description="Basic residues" evidence="4">
    <location>
        <begin position="181"/>
        <end position="191"/>
    </location>
</feature>
<feature type="compositionally biased region" description="Low complexity" evidence="4">
    <location>
        <begin position="672"/>
        <end position="683"/>
    </location>
</feature>
<proteinExistence type="inferred from homology"/>
<dbReference type="STRING" id="1676925.ENSPKIP00000035378"/>
<feature type="compositionally biased region" description="Basic and acidic residues" evidence="4">
    <location>
        <begin position="863"/>
        <end position="873"/>
    </location>
</feature>
<dbReference type="InterPro" id="IPR006607">
    <property type="entry name" value="DM15"/>
</dbReference>
<dbReference type="Proteomes" id="UP000261540">
    <property type="component" value="Unplaced"/>
</dbReference>
<reference evidence="6" key="1">
    <citation type="submission" date="2025-08" db="UniProtKB">
        <authorList>
            <consortium name="Ensembl"/>
        </authorList>
    </citation>
    <scope>IDENTIFICATION</scope>
</reference>
<feature type="region of interest" description="Disordered" evidence="4">
    <location>
        <begin position="359"/>
        <end position="422"/>
    </location>
</feature>
<dbReference type="Pfam" id="PF05383">
    <property type="entry name" value="La"/>
    <property type="match status" value="1"/>
</dbReference>
<dbReference type="FunFam" id="1.10.10.10:FF:000131">
    <property type="entry name" value="la-related protein 1B isoform X2"/>
    <property type="match status" value="1"/>
</dbReference>
<evidence type="ECO:0000313" key="7">
    <source>
        <dbReference type="Proteomes" id="UP000261540"/>
    </source>
</evidence>
<dbReference type="GeneTree" id="ENSGT00940000154718"/>
<dbReference type="InterPro" id="IPR036390">
    <property type="entry name" value="WH_DNA-bd_sf"/>
</dbReference>
<dbReference type="SUPFAM" id="SSF46785">
    <property type="entry name" value="Winged helix' DNA-binding domain"/>
    <property type="match status" value="1"/>
</dbReference>
<feature type="domain" description="HTH La-type RNA-binding" evidence="5">
    <location>
        <begin position="243"/>
        <end position="333"/>
    </location>
</feature>
<protein>
    <submittedName>
        <fullName evidence="6">La ribonucleoprotein 1B</fullName>
    </submittedName>
</protein>
<feature type="compositionally biased region" description="Basic and acidic residues" evidence="4">
    <location>
        <begin position="156"/>
        <end position="167"/>
    </location>
</feature>
<dbReference type="InterPro" id="IPR045180">
    <property type="entry name" value="La_dom_prot"/>
</dbReference>
<sequence length="902" mass="101788">METRAIGRTEPDRAENDGSEHQGGNSGENITEAPTPKVNPWTKRQCHSDETRNASIQESGKKSPTRVIRASKLKARKSSKPGDLSDNSNWPTPAELAQKEHQNTLSNQARKGPLVRQNDRVESRTGHAESKGSQEGKEETTKADAHNGVVRSRGGWRREHREDKDEGSSLCSDDDTVRGGFRGRGRAHGRGRGRDRGSSHTTHRHSYSSREPRPHGAAMQVPPEYSSNMMYYYDDGSQVQMYTVDEKLLKGYIKRQIEYYFSPDNLERDFFLRRKMDRQGFLPISLIASFRRVQALTTDINLIYAALEGSTEVELIEQKIRRRVEPERWPIPGLSAVTTPPTDFSQLVHCPEFVPRQGSSACPALPLSPPPSPVADDTQLTPSPPGSRTPPCEEPSACLPNPEAPSWMQAEGQLPTPGKPDSAAVALQASQGEPEQEELDFLFDEEMERLKLRRDAFSSWSEDDSDYELDDRDVNKILIVTQTPPHLRKHTGGDGAGNHVTRAKITPDQAKAINDGLFCYEQDLWMEESQADVPGPTEEMEDFKKLHLACKDDVVHLTRESPVNQSQEAPPTFSQTDTGDSASSLNGGEALIAGVAQSLPATVPKSPKKLGTVGTPGRHEPSKTPRFYPVIKENGNIDRKTPRKKKTRHSYNPPLESHVGWVMDAREHRPRSSSLSSSSVSPADGPPPGGSQGCTPSSLPQFHHPSHRLLQDNGFTQQVYHKYRRQCLSERKRLGIGQSQEMNTLFRFWSFFLRDHFNRKMYEEFRHFALEDSMESYRYGLECLFRFYSYGLEKRFRKDIFQDFQEETLKDYDKGQLYGLEKFWAFLKYSQMKNQPVEPKLQEHLEKFRHLEDFRVDPPMGEEADRGRQRSGDEEGSSQMRALSCGALGPPSEPICSNTLLD</sequence>
<feature type="region of interest" description="Disordered" evidence="4">
    <location>
        <begin position="559"/>
        <end position="586"/>
    </location>
</feature>
<evidence type="ECO:0000256" key="3">
    <source>
        <dbReference type="PROSITE-ProRule" id="PRU00332"/>
    </source>
</evidence>
<evidence type="ECO:0000256" key="2">
    <source>
        <dbReference type="ARBA" id="ARBA00061352"/>
    </source>
</evidence>
<evidence type="ECO:0000256" key="1">
    <source>
        <dbReference type="ARBA" id="ARBA00022884"/>
    </source>
</evidence>
<dbReference type="GO" id="GO:0045727">
    <property type="term" value="P:positive regulation of translation"/>
    <property type="evidence" value="ECO:0007669"/>
    <property type="project" value="TreeGrafter"/>
</dbReference>
<name>A0A3B3SYP6_9TELE</name>
<comment type="similarity">
    <text evidence="2">Belongs to the LARP family.</text>
</comment>
<dbReference type="PROSITE" id="PS50961">
    <property type="entry name" value="HTH_LA"/>
    <property type="match status" value="1"/>
</dbReference>
<dbReference type="Ensembl" id="ENSPKIT00000016307.1">
    <property type="protein sequence ID" value="ENSPKIP00000035378.1"/>
    <property type="gene ID" value="ENSPKIG00000014360.1"/>
</dbReference>
<feature type="region of interest" description="Disordered" evidence="4">
    <location>
        <begin position="1"/>
        <end position="219"/>
    </location>
</feature>
<accession>A0A3B3SYP6</accession>
<dbReference type="CTD" id="55132"/>
<dbReference type="InterPro" id="IPR036388">
    <property type="entry name" value="WH-like_DNA-bd_sf"/>
</dbReference>
<dbReference type="GO" id="GO:0000339">
    <property type="term" value="F:RNA cap binding"/>
    <property type="evidence" value="ECO:0007669"/>
    <property type="project" value="InterPro"/>
</dbReference>
<dbReference type="Gene3D" id="1.10.10.10">
    <property type="entry name" value="Winged helix-like DNA-binding domain superfamily/Winged helix DNA-binding domain"/>
    <property type="match status" value="1"/>
</dbReference>
<evidence type="ECO:0000313" key="6">
    <source>
        <dbReference type="Ensembl" id="ENSPKIP00000035378.1"/>
    </source>
</evidence>
<feature type="compositionally biased region" description="Polar residues" evidence="4">
    <location>
        <begin position="561"/>
        <end position="586"/>
    </location>
</feature>
<keyword evidence="1 3" id="KW-0694">RNA-binding</keyword>
<evidence type="ECO:0000256" key="4">
    <source>
        <dbReference type="SAM" id="MobiDB-lite"/>
    </source>
</evidence>
<keyword evidence="7" id="KW-1185">Reference proteome</keyword>
<dbReference type="GO" id="GO:0005829">
    <property type="term" value="C:cytosol"/>
    <property type="evidence" value="ECO:0007669"/>
    <property type="project" value="TreeGrafter"/>
</dbReference>